<evidence type="ECO:0000256" key="1">
    <source>
        <dbReference type="ARBA" id="ARBA00010457"/>
    </source>
</evidence>
<dbReference type="Proteomes" id="UP000243528">
    <property type="component" value="Unassembled WGS sequence"/>
</dbReference>
<feature type="chain" id="PRO_5015123103" evidence="3">
    <location>
        <begin position="27"/>
        <end position="270"/>
    </location>
</feature>
<sequence>MRHTRALLAVPAAFALTAAGAAPAMADSSEGQPGDYSITMDQLNESGASGSAVITLEDNGDLTVKVEASGLVPNQPHAQHIHGNTDQSQDFVCPTPEADADGNGIVDTAEGIPSYGDIHISLTTKGDSTADSALAVDRMPVADAEGNVNYERTFSSDELPEGTAAAVRNLHVVQHGIDPNGNGEYDTDAGASPLDKSLPLEATAPAACGIIEGSSVSDMPDGGVDTGAGPMAESGSDGNVALTAVSIAAGAGLAGAAGVGLYRRRLAAQQ</sequence>
<proteinExistence type="inferred from homology"/>
<dbReference type="OrthoDB" id="2991218at2"/>
<feature type="transmembrane region" description="Helical" evidence="2">
    <location>
        <begin position="240"/>
        <end position="262"/>
    </location>
</feature>
<evidence type="ECO:0000259" key="4">
    <source>
        <dbReference type="Pfam" id="PF07452"/>
    </source>
</evidence>
<accession>A0A2P8DZ10</accession>
<reference evidence="5 6" key="1">
    <citation type="submission" date="2018-03" db="EMBL/GenBank/DDBJ databases">
        <title>Genomic Encyclopedia of Archaeal and Bacterial Type Strains, Phase II (KMG-II): from individual species to whole genera.</title>
        <authorList>
            <person name="Goeker M."/>
        </authorList>
    </citation>
    <scope>NUCLEOTIDE SEQUENCE [LARGE SCALE GENOMIC DNA]</scope>
    <source>
        <strain evidence="5 6">DSM 45211</strain>
    </source>
</reference>
<dbReference type="EMBL" id="PYGE01000010">
    <property type="protein sequence ID" value="PSL02468.1"/>
    <property type="molecule type" value="Genomic_DNA"/>
</dbReference>
<keyword evidence="3" id="KW-0732">Signal</keyword>
<feature type="signal peptide" evidence="3">
    <location>
        <begin position="1"/>
        <end position="26"/>
    </location>
</feature>
<dbReference type="InterPro" id="IPR036423">
    <property type="entry name" value="SOD-like_Cu/Zn_dom_sf"/>
</dbReference>
<dbReference type="SUPFAM" id="SSF49329">
    <property type="entry name" value="Cu,Zn superoxide dismutase-like"/>
    <property type="match status" value="1"/>
</dbReference>
<dbReference type="Pfam" id="PF07452">
    <property type="entry name" value="CHRD"/>
    <property type="match status" value="1"/>
</dbReference>
<evidence type="ECO:0000313" key="5">
    <source>
        <dbReference type="EMBL" id="PSL02468.1"/>
    </source>
</evidence>
<dbReference type="GO" id="GO:0046872">
    <property type="term" value="F:metal ion binding"/>
    <property type="evidence" value="ECO:0007669"/>
    <property type="project" value="InterPro"/>
</dbReference>
<name>A0A2P8DZ10_9ACTN</name>
<protein>
    <submittedName>
        <fullName evidence="5">CHRD domain-containing protein</fullName>
    </submittedName>
</protein>
<dbReference type="Gene3D" id="2.60.40.200">
    <property type="entry name" value="Superoxide dismutase, copper/zinc binding domain"/>
    <property type="match status" value="1"/>
</dbReference>
<gene>
    <name evidence="5" type="ORF">CLV30_110121</name>
</gene>
<comment type="caution">
    <text evidence="5">The sequence shown here is derived from an EMBL/GenBank/DDBJ whole genome shotgun (WGS) entry which is preliminary data.</text>
</comment>
<keyword evidence="2" id="KW-1133">Transmembrane helix</keyword>
<dbReference type="RefSeq" id="WP_106537986.1">
    <property type="nucleotide sequence ID" value="NZ_PYGE01000010.1"/>
</dbReference>
<feature type="domain" description="CHRD" evidence="4">
    <location>
        <begin position="44"/>
        <end position="103"/>
    </location>
</feature>
<evidence type="ECO:0000256" key="3">
    <source>
        <dbReference type="SAM" id="SignalP"/>
    </source>
</evidence>
<keyword evidence="2" id="KW-0812">Transmembrane</keyword>
<dbReference type="InterPro" id="IPR010895">
    <property type="entry name" value="CHRD"/>
</dbReference>
<evidence type="ECO:0000256" key="2">
    <source>
        <dbReference type="SAM" id="Phobius"/>
    </source>
</evidence>
<keyword evidence="6" id="KW-1185">Reference proteome</keyword>
<evidence type="ECO:0000313" key="6">
    <source>
        <dbReference type="Proteomes" id="UP000243528"/>
    </source>
</evidence>
<dbReference type="GO" id="GO:0006801">
    <property type="term" value="P:superoxide metabolic process"/>
    <property type="evidence" value="ECO:0007669"/>
    <property type="project" value="InterPro"/>
</dbReference>
<comment type="similarity">
    <text evidence="1">Belongs to the Cu-Zn superoxide dismutase family.</text>
</comment>
<keyword evidence="2" id="KW-0472">Membrane</keyword>
<organism evidence="5 6">
    <name type="scientific">Haloactinopolyspora alba</name>
    <dbReference type="NCBI Taxonomy" id="648780"/>
    <lineage>
        <taxon>Bacteria</taxon>
        <taxon>Bacillati</taxon>
        <taxon>Actinomycetota</taxon>
        <taxon>Actinomycetes</taxon>
        <taxon>Jiangellales</taxon>
        <taxon>Jiangellaceae</taxon>
        <taxon>Haloactinopolyspora</taxon>
    </lineage>
</organism>
<dbReference type="AlphaFoldDB" id="A0A2P8DZ10"/>